<comment type="caution">
    <text evidence="3">The sequence shown here is derived from an EMBL/GenBank/DDBJ whole genome shotgun (WGS) entry which is preliminary data.</text>
</comment>
<reference evidence="3 4" key="1">
    <citation type="submission" date="2024-02" db="EMBL/GenBank/DDBJ databases">
        <title>Chromosome-level genome assembly of the Eurasian Minnow (Phoxinus phoxinus).</title>
        <authorList>
            <person name="Oriowo T.O."/>
            <person name="Martin S."/>
            <person name="Stange M."/>
            <person name="Chrysostomakis Y."/>
            <person name="Brown T."/>
            <person name="Winkler S."/>
            <person name="Kukowka S."/>
            <person name="Myers E.W."/>
            <person name="Bohne A."/>
        </authorList>
    </citation>
    <scope>NUCLEOTIDE SEQUENCE [LARGE SCALE GENOMIC DNA]</scope>
    <source>
        <strain evidence="3">ZFMK-TIS-60720</strain>
        <tissue evidence="3">Whole Organism</tissue>
    </source>
</reference>
<sequence length="93" mass="10430">MSEHARRCSAFCFIFTVDCLLVTCVNGQDSSSDEPASEIKYAVIGAGIGLFFSICFLLLKIYIIKKQMLDNEPSDVSLRRASSRVVDMESRRE</sequence>
<feature type="chain" id="PRO_5043044607" description="Transmembrane protein 273" evidence="2">
    <location>
        <begin position="28"/>
        <end position="93"/>
    </location>
</feature>
<evidence type="ECO:0000313" key="3">
    <source>
        <dbReference type="EMBL" id="KAK7134201.1"/>
    </source>
</evidence>
<name>A0AAN9CEU2_9TELE</name>
<dbReference type="EMBL" id="JAYKXH010000019">
    <property type="protein sequence ID" value="KAK7134201.1"/>
    <property type="molecule type" value="Genomic_DNA"/>
</dbReference>
<gene>
    <name evidence="3" type="ORF">R3I93_017569</name>
</gene>
<proteinExistence type="predicted"/>
<dbReference type="InterPro" id="IPR029395">
    <property type="entry name" value="DUF4514"/>
</dbReference>
<protein>
    <recommendedName>
        <fullName evidence="5">Transmembrane protein 273</fullName>
    </recommendedName>
</protein>
<keyword evidence="1" id="KW-0472">Membrane</keyword>
<evidence type="ECO:0000256" key="1">
    <source>
        <dbReference type="SAM" id="Phobius"/>
    </source>
</evidence>
<organism evidence="3 4">
    <name type="scientific">Phoxinus phoxinus</name>
    <name type="common">Eurasian minnow</name>
    <dbReference type="NCBI Taxonomy" id="58324"/>
    <lineage>
        <taxon>Eukaryota</taxon>
        <taxon>Metazoa</taxon>
        <taxon>Chordata</taxon>
        <taxon>Craniata</taxon>
        <taxon>Vertebrata</taxon>
        <taxon>Euteleostomi</taxon>
        <taxon>Actinopterygii</taxon>
        <taxon>Neopterygii</taxon>
        <taxon>Teleostei</taxon>
        <taxon>Ostariophysi</taxon>
        <taxon>Cypriniformes</taxon>
        <taxon>Leuciscidae</taxon>
        <taxon>Phoxininae</taxon>
        <taxon>Phoxinus</taxon>
    </lineage>
</organism>
<feature type="signal peptide" evidence="2">
    <location>
        <begin position="1"/>
        <end position="27"/>
    </location>
</feature>
<evidence type="ECO:0000256" key="2">
    <source>
        <dbReference type="SAM" id="SignalP"/>
    </source>
</evidence>
<dbReference type="Pfam" id="PF14986">
    <property type="entry name" value="DUF4514"/>
    <property type="match status" value="1"/>
</dbReference>
<keyword evidence="1" id="KW-0812">Transmembrane</keyword>
<keyword evidence="1" id="KW-1133">Transmembrane helix</keyword>
<keyword evidence="4" id="KW-1185">Reference proteome</keyword>
<dbReference type="AlphaFoldDB" id="A0AAN9CEU2"/>
<dbReference type="Proteomes" id="UP001364617">
    <property type="component" value="Unassembled WGS sequence"/>
</dbReference>
<accession>A0AAN9CEU2</accession>
<evidence type="ECO:0000313" key="4">
    <source>
        <dbReference type="Proteomes" id="UP001364617"/>
    </source>
</evidence>
<evidence type="ECO:0008006" key="5">
    <source>
        <dbReference type="Google" id="ProtNLM"/>
    </source>
</evidence>
<keyword evidence="2" id="KW-0732">Signal</keyword>
<feature type="transmembrane region" description="Helical" evidence="1">
    <location>
        <begin position="43"/>
        <end position="63"/>
    </location>
</feature>